<evidence type="ECO:0000256" key="1">
    <source>
        <dbReference type="ARBA" id="ARBA00022729"/>
    </source>
</evidence>
<dbReference type="GO" id="GO:0016491">
    <property type="term" value="F:oxidoreductase activity"/>
    <property type="evidence" value="ECO:0007669"/>
    <property type="project" value="UniProtKB-KW"/>
</dbReference>
<keyword evidence="3" id="KW-1015">Disulfide bond</keyword>
<dbReference type="InterPro" id="IPR041205">
    <property type="entry name" value="ScsC_N"/>
</dbReference>
<dbReference type="Gene3D" id="3.40.30.10">
    <property type="entry name" value="Glutaredoxin"/>
    <property type="match status" value="1"/>
</dbReference>
<keyword evidence="4" id="KW-0676">Redox-active center</keyword>
<gene>
    <name evidence="6" type="ORF">AVDCRST_MAG23-950</name>
</gene>
<evidence type="ECO:0000256" key="4">
    <source>
        <dbReference type="ARBA" id="ARBA00023284"/>
    </source>
</evidence>
<keyword evidence="1" id="KW-0732">Signal</keyword>
<organism evidence="6">
    <name type="scientific">uncultured Sphingosinicella sp</name>
    <dbReference type="NCBI Taxonomy" id="478748"/>
    <lineage>
        <taxon>Bacteria</taxon>
        <taxon>Pseudomonadati</taxon>
        <taxon>Pseudomonadota</taxon>
        <taxon>Alphaproteobacteria</taxon>
        <taxon>Sphingomonadales</taxon>
        <taxon>Sphingosinicellaceae</taxon>
        <taxon>Sphingosinicella</taxon>
        <taxon>environmental samples</taxon>
    </lineage>
</organism>
<evidence type="ECO:0000313" key="6">
    <source>
        <dbReference type="EMBL" id="CAA9530321.1"/>
    </source>
</evidence>
<dbReference type="AlphaFoldDB" id="A0A6J4TRC9"/>
<dbReference type="InterPro" id="IPR036249">
    <property type="entry name" value="Thioredoxin-like_sf"/>
</dbReference>
<dbReference type="PANTHER" id="PTHR13887:SF14">
    <property type="entry name" value="DISULFIDE BOND FORMATION PROTEIN D"/>
    <property type="match status" value="1"/>
</dbReference>
<accession>A0A6J4TRC9</accession>
<dbReference type="InterPro" id="IPR001853">
    <property type="entry name" value="DSBA-like_thioredoxin_dom"/>
</dbReference>
<dbReference type="PROSITE" id="PS51352">
    <property type="entry name" value="THIOREDOXIN_2"/>
    <property type="match status" value="1"/>
</dbReference>
<reference evidence="6" key="1">
    <citation type="submission" date="2020-02" db="EMBL/GenBank/DDBJ databases">
        <authorList>
            <person name="Meier V. D."/>
        </authorList>
    </citation>
    <scope>NUCLEOTIDE SEQUENCE</scope>
    <source>
        <strain evidence="6">AVDCRST_MAG23</strain>
    </source>
</reference>
<dbReference type="EMBL" id="CADCWD010000037">
    <property type="protein sequence ID" value="CAA9530321.1"/>
    <property type="molecule type" value="Genomic_DNA"/>
</dbReference>
<dbReference type="PANTHER" id="PTHR13887">
    <property type="entry name" value="GLUTATHIONE S-TRANSFERASE KAPPA"/>
    <property type="match status" value="1"/>
</dbReference>
<dbReference type="InterPro" id="IPR013766">
    <property type="entry name" value="Thioredoxin_domain"/>
</dbReference>
<name>A0A6J4TRC9_9SPHN</name>
<feature type="domain" description="Thioredoxin" evidence="5">
    <location>
        <begin position="45"/>
        <end position="232"/>
    </location>
</feature>
<dbReference type="Pfam" id="PF18312">
    <property type="entry name" value="ScsC_N"/>
    <property type="match status" value="1"/>
</dbReference>
<proteinExistence type="predicted"/>
<dbReference type="Pfam" id="PF01323">
    <property type="entry name" value="DSBA"/>
    <property type="match status" value="1"/>
</dbReference>
<evidence type="ECO:0000256" key="3">
    <source>
        <dbReference type="ARBA" id="ARBA00023157"/>
    </source>
</evidence>
<evidence type="ECO:0000256" key="2">
    <source>
        <dbReference type="ARBA" id="ARBA00023002"/>
    </source>
</evidence>
<protein>
    <recommendedName>
        <fullName evidence="5">Thioredoxin domain-containing protein</fullName>
    </recommendedName>
</protein>
<sequence>MNRAALLAGAGGIIIGGLAMLVAGGSLGADPGRAEVEGIVRDYILANPDIIPEAMQRLQTREVAKVVDANREALETPFGSAWAGNPRGDVVLVEFFDYACGFCRKSNADVDRLLQEDKNLKVVWREWPVLGQDSLAAAEASLAAAKQGKFDRYFKALFEQGRPTPPAIAAAGNAAQVTALVSPDLQREIEKNYQLARTIGASGTPAFVVGDKVLQGAVGYDALKEAIAEARRS</sequence>
<keyword evidence="2" id="KW-0560">Oxidoreductase</keyword>
<evidence type="ECO:0000259" key="5">
    <source>
        <dbReference type="PROSITE" id="PS51352"/>
    </source>
</evidence>
<dbReference type="SUPFAM" id="SSF52833">
    <property type="entry name" value="Thioredoxin-like"/>
    <property type="match status" value="1"/>
</dbReference>